<feature type="region of interest" description="Disordered" evidence="9">
    <location>
        <begin position="246"/>
        <end position="269"/>
    </location>
</feature>
<dbReference type="VEuPathDB" id="VectorBase:GBRI010753"/>
<dbReference type="AlphaFoldDB" id="A0A1A9W937"/>
<evidence type="ECO:0000256" key="5">
    <source>
        <dbReference type="ARBA" id="ARBA00022840"/>
    </source>
</evidence>
<keyword evidence="5" id="KW-0067">ATP-binding</keyword>
<dbReference type="GO" id="GO:0032958">
    <property type="term" value="P:inositol phosphate biosynthetic process"/>
    <property type="evidence" value="ECO:0007669"/>
    <property type="project" value="InterPro"/>
</dbReference>
<dbReference type="STRING" id="37001.A0A1A9W937"/>
<evidence type="ECO:0000256" key="1">
    <source>
        <dbReference type="ARBA" id="ARBA00007374"/>
    </source>
</evidence>
<keyword evidence="4 8" id="KW-0418">Kinase</keyword>
<dbReference type="GO" id="GO:0005737">
    <property type="term" value="C:cytoplasm"/>
    <property type="evidence" value="ECO:0007669"/>
    <property type="project" value="TreeGrafter"/>
</dbReference>
<dbReference type="GO" id="GO:0005524">
    <property type="term" value="F:ATP binding"/>
    <property type="evidence" value="ECO:0007669"/>
    <property type="project" value="UniProtKB-KW"/>
</dbReference>
<evidence type="ECO:0000256" key="7">
    <source>
        <dbReference type="ARBA" id="ARBA00036525"/>
    </source>
</evidence>
<keyword evidence="2 8" id="KW-0808">Transferase</keyword>
<dbReference type="GO" id="GO:0005634">
    <property type="term" value="C:nucleus"/>
    <property type="evidence" value="ECO:0007669"/>
    <property type="project" value="TreeGrafter"/>
</dbReference>
<keyword evidence="11" id="KW-1185">Reference proteome</keyword>
<dbReference type="Proteomes" id="UP000091820">
    <property type="component" value="Unassembled WGS sequence"/>
</dbReference>
<dbReference type="Gene3D" id="3.30.470.160">
    <property type="entry name" value="Inositol polyphosphate kinase"/>
    <property type="match status" value="1"/>
</dbReference>
<feature type="compositionally biased region" description="Polar residues" evidence="9">
    <location>
        <begin position="246"/>
        <end position="264"/>
    </location>
</feature>
<evidence type="ECO:0000256" key="6">
    <source>
        <dbReference type="ARBA" id="ARBA00036164"/>
    </source>
</evidence>
<evidence type="ECO:0000313" key="10">
    <source>
        <dbReference type="EnsemblMetazoa" id="GBRI010753-PA"/>
    </source>
</evidence>
<evidence type="ECO:0000256" key="3">
    <source>
        <dbReference type="ARBA" id="ARBA00022741"/>
    </source>
</evidence>
<dbReference type="InterPro" id="IPR005522">
    <property type="entry name" value="IPK"/>
</dbReference>
<protein>
    <recommendedName>
        <fullName evidence="8">Kinase</fullName>
        <ecNumber evidence="8">2.7.-.-</ecNumber>
    </recommendedName>
</protein>
<dbReference type="SUPFAM" id="SSF56104">
    <property type="entry name" value="SAICAR synthase-like"/>
    <property type="match status" value="1"/>
</dbReference>
<comment type="catalytic activity">
    <reaction evidence="6">
        <text>1D-myo-inositol 1,4,5-trisphosphate + 2 ATP = 1D-myo-inositol 1,3,4,5,6-pentakisphosphate + 2 ADP + 2 H(+)</text>
        <dbReference type="Rhea" id="RHEA:32359"/>
        <dbReference type="ChEBI" id="CHEBI:15378"/>
        <dbReference type="ChEBI" id="CHEBI:30616"/>
        <dbReference type="ChEBI" id="CHEBI:57733"/>
        <dbReference type="ChEBI" id="CHEBI:203600"/>
        <dbReference type="ChEBI" id="CHEBI:456216"/>
        <dbReference type="EC" id="2.7.1.151"/>
    </reaction>
</comment>
<dbReference type="PANTHER" id="PTHR12400:SF51">
    <property type="entry name" value="INOSITOL POLYPHOSPHATE MULTIKINASE"/>
    <property type="match status" value="1"/>
</dbReference>
<comment type="catalytic activity">
    <reaction evidence="7">
        <text>1D-myo-inositol 1,3,4,6-tetrakisphosphate + ATP = 1D-myo-inositol 1,3,4,5,6-pentakisphosphate + ADP + H(+)</text>
        <dbReference type="Rhea" id="RHEA:12717"/>
        <dbReference type="ChEBI" id="CHEBI:15378"/>
        <dbReference type="ChEBI" id="CHEBI:30616"/>
        <dbReference type="ChEBI" id="CHEBI:57660"/>
        <dbReference type="ChEBI" id="CHEBI:57733"/>
        <dbReference type="ChEBI" id="CHEBI:456216"/>
        <dbReference type="EC" id="2.7.1.140"/>
    </reaction>
</comment>
<organism evidence="10 11">
    <name type="scientific">Glossina brevipalpis</name>
    <dbReference type="NCBI Taxonomy" id="37001"/>
    <lineage>
        <taxon>Eukaryota</taxon>
        <taxon>Metazoa</taxon>
        <taxon>Ecdysozoa</taxon>
        <taxon>Arthropoda</taxon>
        <taxon>Hexapoda</taxon>
        <taxon>Insecta</taxon>
        <taxon>Pterygota</taxon>
        <taxon>Neoptera</taxon>
        <taxon>Endopterygota</taxon>
        <taxon>Diptera</taxon>
        <taxon>Brachycera</taxon>
        <taxon>Muscomorpha</taxon>
        <taxon>Hippoboscoidea</taxon>
        <taxon>Glossinidae</taxon>
        <taxon>Glossina</taxon>
    </lineage>
</organism>
<evidence type="ECO:0000256" key="8">
    <source>
        <dbReference type="RuleBase" id="RU363090"/>
    </source>
</evidence>
<reference evidence="11" key="1">
    <citation type="submission" date="2014-03" db="EMBL/GenBank/DDBJ databases">
        <authorList>
            <person name="Aksoy S."/>
            <person name="Warren W."/>
            <person name="Wilson R.K."/>
        </authorList>
    </citation>
    <scope>NUCLEOTIDE SEQUENCE [LARGE SCALE GENOMIC DNA]</scope>
    <source>
        <strain evidence="11">IAEA</strain>
    </source>
</reference>
<dbReference type="GO" id="GO:0047326">
    <property type="term" value="F:inositol-1,3,4,6-tetrakisphosphate 5-kinase activity"/>
    <property type="evidence" value="ECO:0007669"/>
    <property type="project" value="RHEA"/>
</dbReference>
<reference evidence="10" key="2">
    <citation type="submission" date="2020-05" db="UniProtKB">
        <authorList>
            <consortium name="EnsemblMetazoa"/>
        </authorList>
    </citation>
    <scope>IDENTIFICATION</scope>
    <source>
        <strain evidence="10">IAEA</strain>
    </source>
</reference>
<dbReference type="EC" id="2.7.-.-" evidence="8"/>
<accession>A0A1A9W937</accession>
<comment type="similarity">
    <text evidence="1 8">Belongs to the inositol phosphokinase (IPK) family.</text>
</comment>
<evidence type="ECO:0000313" key="11">
    <source>
        <dbReference type="Proteomes" id="UP000091820"/>
    </source>
</evidence>
<keyword evidence="3" id="KW-0547">Nucleotide-binding</keyword>
<evidence type="ECO:0000256" key="2">
    <source>
        <dbReference type="ARBA" id="ARBA00022679"/>
    </source>
</evidence>
<dbReference type="PANTHER" id="PTHR12400">
    <property type="entry name" value="INOSITOL POLYPHOSPHATE KINASE"/>
    <property type="match status" value="1"/>
</dbReference>
<dbReference type="Pfam" id="PF03770">
    <property type="entry name" value="IPK"/>
    <property type="match status" value="1"/>
</dbReference>
<sequence>MENTVTNSKLLLPKGFCLLETQVAGHTFSPDAKALGMLKDEMLGYVLKPMGKPECGARELAFYESVKDSNDPILHKVRSLIPKFYEKIKLRINTTDHNFLKLEDLTHCVKKPCIMDIKIGKRTWDPLATTEKREVEEKKYFQCKQKLGLCIPGFQVYSQTLSGSELVLRYGNDYGRKLSDSEFCETIQLFLQCQKIVCWPLVQELLTQLYAIRDWFNEQRLFHFYASSLLIVYDYETVQSLSKKTQNGSRNILPNGNAQNNSSDSKYDDLPPNPVSLVRHVQNIPPYVKVRMIDFAHVFPAPDGSPDTNYIFGLQNLINIIENILRR</sequence>
<dbReference type="InterPro" id="IPR038286">
    <property type="entry name" value="IPK_sf"/>
</dbReference>
<proteinExistence type="inferred from homology"/>
<evidence type="ECO:0000256" key="9">
    <source>
        <dbReference type="SAM" id="MobiDB-lite"/>
    </source>
</evidence>
<dbReference type="EnsemblMetazoa" id="GBRI010753-RA">
    <property type="protein sequence ID" value="GBRI010753-PA"/>
    <property type="gene ID" value="GBRI010753"/>
</dbReference>
<dbReference type="GO" id="GO:0008440">
    <property type="term" value="F:inositol-1,4,5-trisphosphate 3-kinase activity"/>
    <property type="evidence" value="ECO:0007669"/>
    <property type="project" value="TreeGrafter"/>
</dbReference>
<name>A0A1A9W937_9MUSC</name>
<evidence type="ECO:0000256" key="4">
    <source>
        <dbReference type="ARBA" id="ARBA00022777"/>
    </source>
</evidence>